<accession>A0AAV9B7J4</accession>
<dbReference type="AlphaFoldDB" id="A0AAV9B7J4"/>
<comment type="similarity">
    <text evidence="1 4">Belongs to the short-chain dehydrogenases/reductases (SDR) family.</text>
</comment>
<dbReference type="InterPro" id="IPR002347">
    <property type="entry name" value="SDR_fam"/>
</dbReference>
<dbReference type="PIRSF" id="PIRSF000126">
    <property type="entry name" value="11-beta-HSD1"/>
    <property type="match status" value="1"/>
</dbReference>
<gene>
    <name evidence="5" type="ORF">QJS04_geneDACA004204</name>
</gene>
<keyword evidence="6" id="KW-1185">Reference proteome</keyword>
<dbReference type="Proteomes" id="UP001179952">
    <property type="component" value="Unassembled WGS sequence"/>
</dbReference>
<keyword evidence="2" id="KW-0521">NADP</keyword>
<dbReference type="EMBL" id="JAUJYN010000005">
    <property type="protein sequence ID" value="KAK1272320.1"/>
    <property type="molecule type" value="Genomic_DNA"/>
</dbReference>
<dbReference type="SUPFAM" id="SSF51735">
    <property type="entry name" value="NAD(P)-binding Rossmann-fold domains"/>
    <property type="match status" value="1"/>
</dbReference>
<dbReference type="GO" id="GO:0045703">
    <property type="term" value="F:ketoreductase activity"/>
    <property type="evidence" value="ECO:0007669"/>
    <property type="project" value="TreeGrafter"/>
</dbReference>
<protein>
    <submittedName>
        <fullName evidence="5">Very-long-chain 3-oxoacyl-CoA reductase 1</fullName>
    </submittedName>
</protein>
<dbReference type="InterPro" id="IPR036291">
    <property type="entry name" value="NAD(P)-bd_dom_sf"/>
</dbReference>
<dbReference type="CDD" id="cd05356">
    <property type="entry name" value="17beta-HSD1_like_SDR_c"/>
    <property type="match status" value="1"/>
</dbReference>
<dbReference type="InterPro" id="IPR051019">
    <property type="entry name" value="VLCFA-Steroid_DH"/>
</dbReference>
<sequence>MNQPKWLLPITTIGLLTTIRLTLSFLRCLYVFFLRPPKNLKSYGSWAVVTGPTSGIGKAFSVELAKQGLNLLLIGRNPDKLSALSAALNSEFKVKTKTVLVDFSGDDLDGGVRRIEEAVVGLEVGVLINNAGVSDPTARMVHEVVGMEEMVRVNVEGATRVAKAVLVGMVKRGRGAVVNLGSGSSVVLPSHPYYALYASTKAYIDQFSRSLYVEYKQMGIDVQCQVPLYIATKMAQKILLSDGQPSLFVPPPDVYARAALRWIGYEPRCMPYFPHYLQWCLLRLLPDFLINEWRCRIALSRRQHSQIDFT</sequence>
<evidence type="ECO:0000313" key="6">
    <source>
        <dbReference type="Proteomes" id="UP001179952"/>
    </source>
</evidence>
<reference evidence="5" key="2">
    <citation type="submission" date="2023-06" db="EMBL/GenBank/DDBJ databases">
        <authorList>
            <person name="Ma L."/>
            <person name="Liu K.-W."/>
            <person name="Li Z."/>
            <person name="Hsiao Y.-Y."/>
            <person name="Qi Y."/>
            <person name="Fu T."/>
            <person name="Tang G."/>
            <person name="Zhang D."/>
            <person name="Sun W.-H."/>
            <person name="Liu D.-K."/>
            <person name="Li Y."/>
            <person name="Chen G.-Z."/>
            <person name="Liu X.-D."/>
            <person name="Liao X.-Y."/>
            <person name="Jiang Y.-T."/>
            <person name="Yu X."/>
            <person name="Hao Y."/>
            <person name="Huang J."/>
            <person name="Zhao X.-W."/>
            <person name="Ke S."/>
            <person name="Chen Y.-Y."/>
            <person name="Wu W.-L."/>
            <person name="Hsu J.-L."/>
            <person name="Lin Y.-F."/>
            <person name="Huang M.-D."/>
            <person name="Li C.-Y."/>
            <person name="Huang L."/>
            <person name="Wang Z.-W."/>
            <person name="Zhao X."/>
            <person name="Zhong W.-Y."/>
            <person name="Peng D.-H."/>
            <person name="Ahmad S."/>
            <person name="Lan S."/>
            <person name="Zhang J.-S."/>
            <person name="Tsai W.-C."/>
            <person name="Van De Peer Y."/>
            <person name="Liu Z.-J."/>
        </authorList>
    </citation>
    <scope>NUCLEOTIDE SEQUENCE</scope>
    <source>
        <strain evidence="5">SCP</strain>
        <tissue evidence="5">Leaves</tissue>
    </source>
</reference>
<evidence type="ECO:0000256" key="1">
    <source>
        <dbReference type="ARBA" id="ARBA00006484"/>
    </source>
</evidence>
<dbReference type="GO" id="GO:0005783">
    <property type="term" value="C:endoplasmic reticulum"/>
    <property type="evidence" value="ECO:0007669"/>
    <property type="project" value="TreeGrafter"/>
</dbReference>
<evidence type="ECO:0000256" key="4">
    <source>
        <dbReference type="RuleBase" id="RU000363"/>
    </source>
</evidence>
<dbReference type="FunFam" id="3.40.50.720:FF:000137">
    <property type="entry name" value="Hydroxysteroid (17-beta) dehydrogenase 3"/>
    <property type="match status" value="1"/>
</dbReference>
<dbReference type="PANTHER" id="PTHR43899">
    <property type="entry name" value="RH59310P"/>
    <property type="match status" value="1"/>
</dbReference>
<dbReference type="PRINTS" id="PR00081">
    <property type="entry name" value="GDHRDH"/>
</dbReference>
<name>A0AAV9B7J4_ACOGR</name>
<comment type="caution">
    <text evidence="5">The sequence shown here is derived from an EMBL/GenBank/DDBJ whole genome shotgun (WGS) entry which is preliminary data.</text>
</comment>
<reference evidence="5" key="1">
    <citation type="journal article" date="2023" name="Nat. Commun.">
        <title>Diploid and tetraploid genomes of Acorus and the evolution of monocots.</title>
        <authorList>
            <person name="Ma L."/>
            <person name="Liu K.W."/>
            <person name="Li Z."/>
            <person name="Hsiao Y.Y."/>
            <person name="Qi Y."/>
            <person name="Fu T."/>
            <person name="Tang G.D."/>
            <person name="Zhang D."/>
            <person name="Sun W.H."/>
            <person name="Liu D.K."/>
            <person name="Li Y."/>
            <person name="Chen G.Z."/>
            <person name="Liu X.D."/>
            <person name="Liao X.Y."/>
            <person name="Jiang Y.T."/>
            <person name="Yu X."/>
            <person name="Hao Y."/>
            <person name="Huang J."/>
            <person name="Zhao X.W."/>
            <person name="Ke S."/>
            <person name="Chen Y.Y."/>
            <person name="Wu W.L."/>
            <person name="Hsu J.L."/>
            <person name="Lin Y.F."/>
            <person name="Huang M.D."/>
            <person name="Li C.Y."/>
            <person name="Huang L."/>
            <person name="Wang Z.W."/>
            <person name="Zhao X."/>
            <person name="Zhong W.Y."/>
            <person name="Peng D.H."/>
            <person name="Ahmad S."/>
            <person name="Lan S."/>
            <person name="Zhang J.S."/>
            <person name="Tsai W.C."/>
            <person name="Van de Peer Y."/>
            <person name="Liu Z.J."/>
        </authorList>
    </citation>
    <scope>NUCLEOTIDE SEQUENCE</scope>
    <source>
        <strain evidence="5">SCP</strain>
    </source>
</reference>
<dbReference type="PRINTS" id="PR00080">
    <property type="entry name" value="SDRFAMILY"/>
</dbReference>
<dbReference type="Gene3D" id="3.40.50.720">
    <property type="entry name" value="NAD(P)-binding Rossmann-like Domain"/>
    <property type="match status" value="1"/>
</dbReference>
<dbReference type="Pfam" id="PF00106">
    <property type="entry name" value="adh_short"/>
    <property type="match status" value="1"/>
</dbReference>
<keyword evidence="3" id="KW-0560">Oxidoreductase</keyword>
<dbReference type="PANTHER" id="PTHR43899:SF13">
    <property type="entry name" value="RH59310P"/>
    <property type="match status" value="1"/>
</dbReference>
<proteinExistence type="inferred from homology"/>
<organism evidence="5 6">
    <name type="scientific">Acorus gramineus</name>
    <name type="common">Dwarf sweet flag</name>
    <dbReference type="NCBI Taxonomy" id="55184"/>
    <lineage>
        <taxon>Eukaryota</taxon>
        <taxon>Viridiplantae</taxon>
        <taxon>Streptophyta</taxon>
        <taxon>Embryophyta</taxon>
        <taxon>Tracheophyta</taxon>
        <taxon>Spermatophyta</taxon>
        <taxon>Magnoliopsida</taxon>
        <taxon>Liliopsida</taxon>
        <taxon>Acoraceae</taxon>
        <taxon>Acorus</taxon>
    </lineage>
</organism>
<evidence type="ECO:0000256" key="3">
    <source>
        <dbReference type="ARBA" id="ARBA00023002"/>
    </source>
</evidence>
<evidence type="ECO:0000313" key="5">
    <source>
        <dbReference type="EMBL" id="KAK1272320.1"/>
    </source>
</evidence>
<evidence type="ECO:0000256" key="2">
    <source>
        <dbReference type="ARBA" id="ARBA00022857"/>
    </source>
</evidence>